<protein>
    <submittedName>
        <fullName evidence="1">Uncharacterized protein</fullName>
    </submittedName>
</protein>
<gene>
    <name evidence="1" type="ORF">A7K69_08195</name>
</gene>
<evidence type="ECO:0000313" key="1">
    <source>
        <dbReference type="EMBL" id="OAT72902.1"/>
    </source>
</evidence>
<organism evidence="1 2">
    <name type="scientific">Parageobacillus thermoglucosidasius</name>
    <name type="common">Geobacillus thermoglucosidasius</name>
    <dbReference type="NCBI Taxonomy" id="1426"/>
    <lineage>
        <taxon>Bacteria</taxon>
        <taxon>Bacillati</taxon>
        <taxon>Bacillota</taxon>
        <taxon>Bacilli</taxon>
        <taxon>Bacillales</taxon>
        <taxon>Anoxybacillaceae</taxon>
        <taxon>Parageobacillus</taxon>
    </lineage>
</organism>
<dbReference type="EMBL" id="LXMA01000023">
    <property type="protein sequence ID" value="OAT72902.1"/>
    <property type="molecule type" value="Genomic_DNA"/>
</dbReference>
<reference evidence="2" key="1">
    <citation type="submission" date="2016-05" db="EMBL/GenBank/DDBJ databases">
        <authorList>
            <person name="Wang W."/>
            <person name="Zhu L."/>
        </authorList>
    </citation>
    <scope>NUCLEOTIDE SEQUENCE [LARGE SCALE GENOMIC DNA]</scope>
    <source>
        <strain evidence="2">W-2</strain>
    </source>
</reference>
<sequence>MIQVILKMLLPTSFGCPFAYWTMAQTRIMNTCRTRKYIHGFHAITTAALLTVDGVGVSVAEAKIKNGDVEDRKSSYLGGTAN</sequence>
<dbReference type="Proteomes" id="UP000078290">
    <property type="component" value="Unassembled WGS sequence"/>
</dbReference>
<proteinExistence type="predicted"/>
<comment type="caution">
    <text evidence="1">The sequence shown here is derived from an EMBL/GenBank/DDBJ whole genome shotgun (WGS) entry which is preliminary data.</text>
</comment>
<dbReference type="AlphaFoldDB" id="A0A1B7KS39"/>
<evidence type="ECO:0000313" key="2">
    <source>
        <dbReference type="Proteomes" id="UP000078290"/>
    </source>
</evidence>
<accession>A0A1B7KS39</accession>
<name>A0A1B7KS39_PARTM</name>